<dbReference type="GO" id="GO:0046872">
    <property type="term" value="F:metal ion binding"/>
    <property type="evidence" value="ECO:0007669"/>
    <property type="project" value="UniProtKB-KW"/>
</dbReference>
<dbReference type="OrthoDB" id="409565at2759"/>
<evidence type="ECO:0000256" key="4">
    <source>
        <dbReference type="ARBA" id="ARBA00023002"/>
    </source>
</evidence>
<feature type="domain" description="TauD/TfdA-like" evidence="6">
    <location>
        <begin position="41"/>
        <end position="292"/>
    </location>
</feature>
<evidence type="ECO:0000256" key="1">
    <source>
        <dbReference type="ARBA" id="ARBA00005896"/>
    </source>
</evidence>
<dbReference type="PANTHER" id="PTHR43779:SF3">
    <property type="entry name" value="(3R)-3-[(CARBOXYMETHYL)AMINO]FATTY ACID OXYGENASE_DECARBOXYLASE"/>
    <property type="match status" value="1"/>
</dbReference>
<evidence type="ECO:0000313" key="7">
    <source>
        <dbReference type="EMBL" id="EAR83816.1"/>
    </source>
</evidence>
<dbReference type="eggNOG" id="ENOG502S2D7">
    <property type="taxonomic scope" value="Eukaryota"/>
</dbReference>
<dbReference type="GO" id="GO:0051213">
    <property type="term" value="F:dioxygenase activity"/>
    <property type="evidence" value="ECO:0007669"/>
    <property type="project" value="UniProtKB-KW"/>
</dbReference>
<dbReference type="PANTHER" id="PTHR43779">
    <property type="entry name" value="DIOXYGENASE RV0097-RELATED"/>
    <property type="match status" value="1"/>
</dbReference>
<evidence type="ECO:0000259" key="6">
    <source>
        <dbReference type="Pfam" id="PF02668"/>
    </source>
</evidence>
<reference evidence="8" key="1">
    <citation type="journal article" date="2006" name="PLoS Biol.">
        <title>Macronuclear genome sequence of the ciliate Tetrahymena thermophila, a model eukaryote.</title>
        <authorList>
            <person name="Eisen J.A."/>
            <person name="Coyne R.S."/>
            <person name="Wu M."/>
            <person name="Wu D."/>
            <person name="Thiagarajan M."/>
            <person name="Wortman J.R."/>
            <person name="Badger J.H."/>
            <person name="Ren Q."/>
            <person name="Amedeo P."/>
            <person name="Jones K.M."/>
            <person name="Tallon L.J."/>
            <person name="Delcher A.L."/>
            <person name="Salzberg S.L."/>
            <person name="Silva J.C."/>
            <person name="Haas B.J."/>
            <person name="Majoros W.H."/>
            <person name="Farzad M."/>
            <person name="Carlton J.M."/>
            <person name="Smith R.K. Jr."/>
            <person name="Garg J."/>
            <person name="Pearlman R.E."/>
            <person name="Karrer K.M."/>
            <person name="Sun L."/>
            <person name="Manning G."/>
            <person name="Elde N.C."/>
            <person name="Turkewitz A.P."/>
            <person name="Asai D.J."/>
            <person name="Wilkes D.E."/>
            <person name="Wang Y."/>
            <person name="Cai H."/>
            <person name="Collins K."/>
            <person name="Stewart B.A."/>
            <person name="Lee S.R."/>
            <person name="Wilamowska K."/>
            <person name="Weinberg Z."/>
            <person name="Ruzzo W.L."/>
            <person name="Wloga D."/>
            <person name="Gaertig J."/>
            <person name="Frankel J."/>
            <person name="Tsao C.-C."/>
            <person name="Gorovsky M.A."/>
            <person name="Keeling P.J."/>
            <person name="Waller R.F."/>
            <person name="Patron N.J."/>
            <person name="Cherry J.M."/>
            <person name="Stover N.A."/>
            <person name="Krieger C.J."/>
            <person name="del Toro C."/>
            <person name="Ryder H.F."/>
            <person name="Williamson S.C."/>
            <person name="Barbeau R.A."/>
            <person name="Hamilton E.P."/>
            <person name="Orias E."/>
        </authorList>
    </citation>
    <scope>NUCLEOTIDE SEQUENCE [LARGE SCALE GENOMIC DNA]</scope>
    <source>
        <strain evidence="8">SB210</strain>
    </source>
</reference>
<dbReference type="InParanoid" id="I7MFD6"/>
<dbReference type="GeneID" id="7842714"/>
<dbReference type="Proteomes" id="UP000009168">
    <property type="component" value="Unassembled WGS sequence"/>
</dbReference>
<organism evidence="7 8">
    <name type="scientific">Tetrahymena thermophila (strain SB210)</name>
    <dbReference type="NCBI Taxonomy" id="312017"/>
    <lineage>
        <taxon>Eukaryota</taxon>
        <taxon>Sar</taxon>
        <taxon>Alveolata</taxon>
        <taxon>Ciliophora</taxon>
        <taxon>Intramacronucleata</taxon>
        <taxon>Oligohymenophorea</taxon>
        <taxon>Hymenostomatida</taxon>
        <taxon>Tetrahymenina</taxon>
        <taxon>Tetrahymenidae</taxon>
        <taxon>Tetrahymena</taxon>
    </lineage>
</organism>
<protein>
    <submittedName>
        <fullName evidence="7">Taurine catabolism dioxygenase, TauD/TfdA family protein</fullName>
    </submittedName>
</protein>
<dbReference type="InterPro" id="IPR051178">
    <property type="entry name" value="TfdA_dioxygenase"/>
</dbReference>
<proteinExistence type="inferred from homology"/>
<keyword evidence="8" id="KW-1185">Reference proteome</keyword>
<evidence type="ECO:0000256" key="3">
    <source>
        <dbReference type="ARBA" id="ARBA00022964"/>
    </source>
</evidence>
<keyword evidence="2" id="KW-0479">Metal-binding</keyword>
<accession>I7MFD6</accession>
<dbReference type="KEGG" id="tet:TTHERM_00823770"/>
<keyword evidence="3 7" id="KW-0223">Dioxygenase</keyword>
<dbReference type="InterPro" id="IPR042098">
    <property type="entry name" value="TauD-like_sf"/>
</dbReference>
<keyword evidence="4" id="KW-0560">Oxidoreductase</keyword>
<keyword evidence="5" id="KW-0408">Iron</keyword>
<dbReference type="Gene3D" id="3.60.130.10">
    <property type="entry name" value="Clavaminate synthase-like"/>
    <property type="match status" value="1"/>
</dbReference>
<dbReference type="EMBL" id="GG662466">
    <property type="protein sequence ID" value="EAR83816.1"/>
    <property type="molecule type" value="Genomic_DNA"/>
</dbReference>
<dbReference type="HOGENOM" id="CLU_036005_2_0_1"/>
<dbReference type="RefSeq" id="XP_001031479.1">
    <property type="nucleotide sequence ID" value="XM_001031479.1"/>
</dbReference>
<dbReference type="AlphaFoldDB" id="I7MFD6"/>
<sequence>MRRFIQLSRFSYQNLRKQAISLAAPRIQQDPQEMYKLGHTINDVDVNNLTTKQFEDIKDALWTHGVICIKNQKLTMDQQIAFTQKWGKLMILPIQQAYTKRDPNQPAIVRVGNINIDGSIKENCSDTEYWHKDGDFKKPGENFFISILIPYEIAQVGGQTGFVCSEQVYRDLPENLKEMLQDAQIIIRSQTIGDFQHFKENEHYPEAFHPVFLSHPITGRKIFNICQNVENDILFKDGTVKSSKEFISEIEKTYKIYSHQWEMGDVVIWDNIRVIHKSMGGFGNNRRLLIRTQAQILY</sequence>
<dbReference type="Pfam" id="PF02668">
    <property type="entry name" value="TauD"/>
    <property type="match status" value="1"/>
</dbReference>
<evidence type="ECO:0000256" key="5">
    <source>
        <dbReference type="ARBA" id="ARBA00023004"/>
    </source>
</evidence>
<evidence type="ECO:0000313" key="8">
    <source>
        <dbReference type="Proteomes" id="UP000009168"/>
    </source>
</evidence>
<name>I7MFD6_TETTS</name>
<evidence type="ECO:0000256" key="2">
    <source>
        <dbReference type="ARBA" id="ARBA00022723"/>
    </source>
</evidence>
<gene>
    <name evidence="7" type="ORF">TTHERM_00823770</name>
</gene>
<dbReference type="SUPFAM" id="SSF51197">
    <property type="entry name" value="Clavaminate synthase-like"/>
    <property type="match status" value="1"/>
</dbReference>
<comment type="similarity">
    <text evidence="1">Belongs to the TfdA dioxygenase family.</text>
</comment>
<dbReference type="InterPro" id="IPR003819">
    <property type="entry name" value="TauD/TfdA-like"/>
</dbReference>
<dbReference type="OMA" id="KMAAPEH"/>